<dbReference type="Proteomes" id="UP000001072">
    <property type="component" value="Unassembled WGS sequence"/>
</dbReference>
<dbReference type="InterPro" id="IPR014044">
    <property type="entry name" value="CAP_dom"/>
</dbReference>
<dbReference type="InterPro" id="IPR001283">
    <property type="entry name" value="CRISP-related"/>
</dbReference>
<dbReference type="VEuPathDB" id="FungiDB:MELLADRAFT_87549"/>
<dbReference type="InterPro" id="IPR035940">
    <property type="entry name" value="CAP_sf"/>
</dbReference>
<evidence type="ECO:0000313" key="5">
    <source>
        <dbReference type="Proteomes" id="UP000001072"/>
    </source>
</evidence>
<organism evidence="5">
    <name type="scientific">Melampsora larici-populina (strain 98AG31 / pathotype 3-4-7)</name>
    <name type="common">Poplar leaf rust fungus</name>
    <dbReference type="NCBI Taxonomy" id="747676"/>
    <lineage>
        <taxon>Eukaryota</taxon>
        <taxon>Fungi</taxon>
        <taxon>Dikarya</taxon>
        <taxon>Basidiomycota</taxon>
        <taxon>Pucciniomycotina</taxon>
        <taxon>Pucciniomycetes</taxon>
        <taxon>Pucciniales</taxon>
        <taxon>Melampsoraceae</taxon>
        <taxon>Melampsora</taxon>
    </lineage>
</organism>
<dbReference type="PRINTS" id="PR00837">
    <property type="entry name" value="V5TPXLIKE"/>
</dbReference>
<dbReference type="HOGENOM" id="CLU_035730_3_3_1"/>
<dbReference type="PANTHER" id="PTHR10334">
    <property type="entry name" value="CYSTEINE-RICH SECRETORY PROTEIN-RELATED"/>
    <property type="match status" value="1"/>
</dbReference>
<evidence type="ECO:0000256" key="2">
    <source>
        <dbReference type="SAM" id="SignalP"/>
    </source>
</evidence>
<keyword evidence="5" id="KW-1185">Reference proteome</keyword>
<name>F4RNR1_MELLP</name>
<dbReference type="Gene3D" id="3.40.33.10">
    <property type="entry name" value="CAP"/>
    <property type="match status" value="1"/>
</dbReference>
<keyword evidence="2" id="KW-0732">Signal</keyword>
<dbReference type="Pfam" id="PF00188">
    <property type="entry name" value="CAP"/>
    <property type="match status" value="1"/>
</dbReference>
<dbReference type="InParanoid" id="F4RNR1"/>
<dbReference type="GeneID" id="18934555"/>
<accession>F4RNR1</accession>
<dbReference type="EMBL" id="GL883110">
    <property type="protein sequence ID" value="EGG06051.1"/>
    <property type="molecule type" value="Genomic_DNA"/>
</dbReference>
<feature type="region of interest" description="Disordered" evidence="1">
    <location>
        <begin position="66"/>
        <end position="104"/>
    </location>
</feature>
<evidence type="ECO:0000259" key="3">
    <source>
        <dbReference type="SMART" id="SM00198"/>
    </source>
</evidence>
<dbReference type="SMART" id="SM00198">
    <property type="entry name" value="SCP"/>
    <property type="match status" value="1"/>
</dbReference>
<evidence type="ECO:0000313" key="4">
    <source>
        <dbReference type="EMBL" id="EGG06051.1"/>
    </source>
</evidence>
<sequence length="248" mass="27105">MYFLFNRFLICITVHIIIGDKFLTKSVLNTQDHHGYPCSKSADQSGHGSETCIGEDCQHLVDRRSNTLEKRQRPNTAKGTGTPPAGASGTGAANNVKDESKEDQKKWLDAHNKFRATYKAPPLVWNDQITPAAKAVVGTCVYEHSKGPYGENLAAGHTNLEKVVSDWVNGPNEKSAYNPSRPSFSHFTQVVWVATKSISCARNSCTSLKGLRTPQSPIIFWACEYFPPGNVIGQFPQNVKSGQGGAPL</sequence>
<feature type="compositionally biased region" description="Low complexity" evidence="1">
    <location>
        <begin position="74"/>
        <end position="95"/>
    </location>
</feature>
<feature type="chain" id="PRO_5003315386" evidence="2">
    <location>
        <begin position="20"/>
        <end position="248"/>
    </location>
</feature>
<protein>
    <submittedName>
        <fullName evidence="4">Secreted protein</fullName>
    </submittedName>
</protein>
<feature type="domain" description="SCP" evidence="3">
    <location>
        <begin position="102"/>
        <end position="233"/>
    </location>
</feature>
<proteinExistence type="predicted"/>
<dbReference type="RefSeq" id="XP_007410702.1">
    <property type="nucleotide sequence ID" value="XM_007410640.1"/>
</dbReference>
<dbReference type="OrthoDB" id="337038at2759"/>
<dbReference type="eggNOG" id="KOG3017">
    <property type="taxonomic scope" value="Eukaryota"/>
</dbReference>
<dbReference type="AlphaFoldDB" id="F4RNR1"/>
<evidence type="ECO:0000256" key="1">
    <source>
        <dbReference type="SAM" id="MobiDB-lite"/>
    </source>
</evidence>
<gene>
    <name evidence="4" type="ORF">MELLADRAFT_87549</name>
</gene>
<dbReference type="KEGG" id="mlr:MELLADRAFT_87549"/>
<dbReference type="SUPFAM" id="SSF55797">
    <property type="entry name" value="PR-1-like"/>
    <property type="match status" value="1"/>
</dbReference>
<reference evidence="5" key="1">
    <citation type="journal article" date="2011" name="Proc. Natl. Acad. Sci. U.S.A.">
        <title>Obligate biotrophy features unraveled by the genomic analysis of rust fungi.</title>
        <authorList>
            <person name="Duplessis S."/>
            <person name="Cuomo C.A."/>
            <person name="Lin Y.-C."/>
            <person name="Aerts A."/>
            <person name="Tisserant E."/>
            <person name="Veneault-Fourrey C."/>
            <person name="Joly D.L."/>
            <person name="Hacquard S."/>
            <person name="Amselem J."/>
            <person name="Cantarel B.L."/>
            <person name="Chiu R."/>
            <person name="Coutinho P.M."/>
            <person name="Feau N."/>
            <person name="Field M."/>
            <person name="Frey P."/>
            <person name="Gelhaye E."/>
            <person name="Goldberg J."/>
            <person name="Grabherr M.G."/>
            <person name="Kodira C.D."/>
            <person name="Kohler A."/>
            <person name="Kuees U."/>
            <person name="Lindquist E.A."/>
            <person name="Lucas S.M."/>
            <person name="Mago R."/>
            <person name="Mauceli E."/>
            <person name="Morin E."/>
            <person name="Murat C."/>
            <person name="Pangilinan J.L."/>
            <person name="Park R."/>
            <person name="Pearson M."/>
            <person name="Quesneville H."/>
            <person name="Rouhier N."/>
            <person name="Sakthikumar S."/>
            <person name="Salamov A.A."/>
            <person name="Schmutz J."/>
            <person name="Selles B."/>
            <person name="Shapiro H."/>
            <person name="Tanguay P."/>
            <person name="Tuskan G.A."/>
            <person name="Henrissat B."/>
            <person name="Van de Peer Y."/>
            <person name="Rouze P."/>
            <person name="Ellis J.G."/>
            <person name="Dodds P.N."/>
            <person name="Schein J.E."/>
            <person name="Zhong S."/>
            <person name="Hamelin R.C."/>
            <person name="Grigoriev I.V."/>
            <person name="Szabo L.J."/>
            <person name="Martin F."/>
        </authorList>
    </citation>
    <scope>NUCLEOTIDE SEQUENCE [LARGE SCALE GENOMIC DNA]</scope>
    <source>
        <strain evidence="5">98AG31 / pathotype 3-4-7</strain>
    </source>
</reference>
<feature type="signal peptide" evidence="2">
    <location>
        <begin position="1"/>
        <end position="19"/>
    </location>
</feature>